<evidence type="ECO:0008006" key="3">
    <source>
        <dbReference type="Google" id="ProtNLM"/>
    </source>
</evidence>
<organism evidence="1 2">
    <name type="scientific">Vibrio campbellii (strain ATCC BAA-1116)</name>
    <dbReference type="NCBI Taxonomy" id="2902295"/>
    <lineage>
        <taxon>Bacteria</taxon>
        <taxon>Pseudomonadati</taxon>
        <taxon>Pseudomonadota</taxon>
        <taxon>Gammaproteobacteria</taxon>
        <taxon>Vibrionales</taxon>
        <taxon>Vibrionaceae</taxon>
        <taxon>Vibrio</taxon>
    </lineage>
</organism>
<dbReference type="InterPro" id="IPR009225">
    <property type="entry name" value="Phage_head_completion_GpL"/>
</dbReference>
<reference evidence="1 2" key="1">
    <citation type="submission" date="2007-08" db="EMBL/GenBank/DDBJ databases">
        <authorList>
            <consortium name="The Vibrio harveyi Genome Sequencing Project"/>
            <person name="Bassler B."/>
            <person name="Clifton S.W."/>
            <person name="Fulton L."/>
            <person name="Delehaunty K."/>
            <person name="Fronick C."/>
            <person name="Harrison M."/>
            <person name="Markivic C."/>
            <person name="Fulton R."/>
            <person name="Tin-Wollam A.-M."/>
            <person name="Shah N."/>
            <person name="Pepin K."/>
            <person name="Nash W."/>
            <person name="Thiruvilangam P."/>
            <person name="Bhonagiri V."/>
            <person name="Waters C."/>
            <person name="Tu K.C."/>
            <person name="Irgon J."/>
            <person name="Wilson R.K."/>
        </authorList>
    </citation>
    <scope>NUCLEOTIDE SEQUENCE [LARGE SCALE GENOMIC DNA]</scope>
    <source>
        <strain evidence="2">ATCC BAA-1116 / BB120</strain>
    </source>
</reference>
<evidence type="ECO:0000313" key="2">
    <source>
        <dbReference type="Proteomes" id="UP000008152"/>
    </source>
</evidence>
<dbReference type="KEGG" id="vha:VIBHAR_05029"/>
<proteinExistence type="predicted"/>
<dbReference type="PATRIC" id="fig|338187.36.peg.3913"/>
<name>A7N3A3_VIBC1</name>
<sequence>MMGFGGKVDKASNQVISGEGWPDLTNDEFRQLRRIPHTFDNDSIAVAITIAANNIQEKLVSLLVEGMPPSLSVAKTALYKRAVYGRAHSELLPEFATQDRRKEGDNAALDEPQQAARFLAQSNKDVSQLLGRSANGIGVI</sequence>
<evidence type="ECO:0000313" key="1">
    <source>
        <dbReference type="EMBL" id="ABU72936.1"/>
    </source>
</evidence>
<dbReference type="AlphaFoldDB" id="A7N3A3"/>
<dbReference type="Pfam" id="PF05926">
    <property type="entry name" value="Phage_GPL"/>
    <property type="match status" value="1"/>
</dbReference>
<accession>A7N3A3</accession>
<gene>
    <name evidence="1" type="ordered locus">VIBHAR_05029</name>
</gene>
<protein>
    <recommendedName>
        <fullName evidence="3">Head protein</fullName>
    </recommendedName>
</protein>
<dbReference type="EMBL" id="CP000790">
    <property type="protein sequence ID" value="ABU72936.1"/>
    <property type="molecule type" value="Genomic_DNA"/>
</dbReference>
<dbReference type="Proteomes" id="UP000008152">
    <property type="component" value="Chromosome II"/>
</dbReference>